<dbReference type="Proteomes" id="UP000185151">
    <property type="component" value="Unassembled WGS sequence"/>
</dbReference>
<keyword evidence="3" id="KW-1185">Reference proteome</keyword>
<dbReference type="EMBL" id="FSRU01000002">
    <property type="protein sequence ID" value="SIO59216.1"/>
    <property type="molecule type" value="Genomic_DNA"/>
</dbReference>
<feature type="region of interest" description="Disordered" evidence="1">
    <location>
        <begin position="24"/>
        <end position="56"/>
    </location>
</feature>
<dbReference type="AlphaFoldDB" id="A0A1N6KS68"/>
<accession>A0A1N6KS68</accession>
<feature type="compositionally biased region" description="Basic and acidic residues" evidence="1">
    <location>
        <begin position="24"/>
        <end position="35"/>
    </location>
</feature>
<evidence type="ECO:0000313" key="2">
    <source>
        <dbReference type="EMBL" id="SIO59216.1"/>
    </source>
</evidence>
<organism evidence="2 3">
    <name type="scientific">Paraburkholderia phenazinium</name>
    <dbReference type="NCBI Taxonomy" id="60549"/>
    <lineage>
        <taxon>Bacteria</taxon>
        <taxon>Pseudomonadati</taxon>
        <taxon>Pseudomonadota</taxon>
        <taxon>Betaproteobacteria</taxon>
        <taxon>Burkholderiales</taxon>
        <taxon>Burkholderiaceae</taxon>
        <taxon>Paraburkholderia</taxon>
    </lineage>
</organism>
<gene>
    <name evidence="2" type="ORF">SAMN05444165_4436</name>
</gene>
<protein>
    <submittedName>
        <fullName evidence="2">Uncharacterized protein</fullName>
    </submittedName>
</protein>
<sequence>MPFLPDANNPTRDRRAEFGLADAARAEQRQQDAARIDPAASKWRYQPAPRVAKAAK</sequence>
<name>A0A1N6KS68_9BURK</name>
<evidence type="ECO:0000256" key="1">
    <source>
        <dbReference type="SAM" id="MobiDB-lite"/>
    </source>
</evidence>
<evidence type="ECO:0000313" key="3">
    <source>
        <dbReference type="Proteomes" id="UP000185151"/>
    </source>
</evidence>
<reference evidence="2 3" key="1">
    <citation type="submission" date="2016-11" db="EMBL/GenBank/DDBJ databases">
        <authorList>
            <person name="Jaros S."/>
            <person name="Januszkiewicz K."/>
            <person name="Wedrychowicz H."/>
        </authorList>
    </citation>
    <scope>NUCLEOTIDE SEQUENCE [LARGE SCALE GENOMIC DNA]</scope>
    <source>
        <strain evidence="2 3">GAS95</strain>
    </source>
</reference>
<dbReference type="RefSeq" id="WP_171991697.1">
    <property type="nucleotide sequence ID" value="NZ_FSRU01000002.1"/>
</dbReference>
<proteinExistence type="predicted"/>